<accession>A0ABZ2LTR3</accession>
<dbReference type="SUPFAM" id="SSF53681">
    <property type="entry name" value="Aspartate/glutamate racemase"/>
    <property type="match status" value="2"/>
</dbReference>
<dbReference type="InterPro" id="IPR018187">
    <property type="entry name" value="Asp/Glu_racemase_AS_1"/>
</dbReference>
<keyword evidence="4" id="KW-1185">Reference proteome</keyword>
<sequence length="542" mass="57886">MEKTSAPVWLALLTLTVYPACAANETAAPAPAAPAAARTPAAPTSAAAVAEPAPAPDKAAPTALIEHIGAGRSKLYPVDRKGYETADYSRLPIGVFDSGIGGLTVFNAILQLDEFNNKTHQPGADGIPDFRDERFIYYGDQANMPYGRYASVGKENFLRELVIEDAAFLLGNRYWPSAQATAPLSDKPMVKAVVVACNTATAYGINDLRAAFEAWKIPMILVGVVEAGSEGAVSSMKQRGDQGAVAVMATVGTCQSNAYPKTIERFSKTNGVQAPKIVQQGSVGLAGAIEGDPAFVRSSAATSAAASATKYQGPAVGNTSASIDPELKSAYGFEASGLAGDPNQVGTWRLNSVENYVRYDVTTLVEAHRKQGASAPISTVVLGCTHFPFQREQIAAQFERLRNYRDASGAQPYQKVVSSHIELVDPAKLTAKQLYVALASKARFRENGKAPVLEQNAFFISRPNASLPEVKLTADGTLEASYKYGRMAGTYDTETVKRVPMRSEDLTPELRALVQKAMPAVWESFQTFQTSRWVTGAKTAAR</sequence>
<dbReference type="EMBL" id="CP089984">
    <property type="protein sequence ID" value="WXB14304.1"/>
    <property type="molecule type" value="Genomic_DNA"/>
</dbReference>
<reference evidence="3 4" key="1">
    <citation type="submission" date="2021-12" db="EMBL/GenBank/DDBJ databases">
        <title>Discovery of the Pendulisporaceae a myxobacterial family with distinct sporulation behavior and unique specialized metabolism.</title>
        <authorList>
            <person name="Garcia R."/>
            <person name="Popoff A."/>
            <person name="Bader C.D."/>
            <person name="Loehr J."/>
            <person name="Walesch S."/>
            <person name="Walt C."/>
            <person name="Boldt J."/>
            <person name="Bunk B."/>
            <person name="Haeckl F.J.F.P.J."/>
            <person name="Gunesch A.P."/>
            <person name="Birkelbach J."/>
            <person name="Nuebel U."/>
            <person name="Pietschmann T."/>
            <person name="Bach T."/>
            <person name="Mueller R."/>
        </authorList>
    </citation>
    <scope>NUCLEOTIDE SEQUENCE [LARGE SCALE GENOMIC DNA]</scope>
    <source>
        <strain evidence="3 4">MSr11954</strain>
    </source>
</reference>
<feature type="chain" id="PRO_5045270335" description="Glutamate racemase" evidence="2">
    <location>
        <begin position="23"/>
        <end position="542"/>
    </location>
</feature>
<evidence type="ECO:0000313" key="3">
    <source>
        <dbReference type="EMBL" id="WXB14304.1"/>
    </source>
</evidence>
<keyword evidence="2" id="KW-0732">Signal</keyword>
<dbReference type="RefSeq" id="WP_394823924.1">
    <property type="nucleotide sequence ID" value="NZ_CP089984.1"/>
</dbReference>
<dbReference type="PANTHER" id="PTHR21198">
    <property type="entry name" value="GLUTAMATE RACEMASE"/>
    <property type="match status" value="1"/>
</dbReference>
<evidence type="ECO:0000256" key="1">
    <source>
        <dbReference type="ARBA" id="ARBA00023235"/>
    </source>
</evidence>
<evidence type="ECO:0000313" key="4">
    <source>
        <dbReference type="Proteomes" id="UP001370348"/>
    </source>
</evidence>
<name>A0ABZ2LTR3_9BACT</name>
<dbReference type="Proteomes" id="UP001370348">
    <property type="component" value="Chromosome"/>
</dbReference>
<keyword evidence="1" id="KW-0413">Isomerase</keyword>
<dbReference type="Gene3D" id="3.40.50.1860">
    <property type="match status" value="2"/>
</dbReference>
<organism evidence="3 4">
    <name type="scientific">Pendulispora albinea</name>
    <dbReference type="NCBI Taxonomy" id="2741071"/>
    <lineage>
        <taxon>Bacteria</taxon>
        <taxon>Pseudomonadati</taxon>
        <taxon>Myxococcota</taxon>
        <taxon>Myxococcia</taxon>
        <taxon>Myxococcales</taxon>
        <taxon>Sorangiineae</taxon>
        <taxon>Pendulisporaceae</taxon>
        <taxon>Pendulispora</taxon>
    </lineage>
</organism>
<dbReference type="PROSITE" id="PS00923">
    <property type="entry name" value="ASP_GLU_RACEMASE_1"/>
    <property type="match status" value="1"/>
</dbReference>
<evidence type="ECO:0000256" key="2">
    <source>
        <dbReference type="SAM" id="SignalP"/>
    </source>
</evidence>
<feature type="signal peptide" evidence="2">
    <location>
        <begin position="1"/>
        <end position="22"/>
    </location>
</feature>
<gene>
    <name evidence="3" type="ORF">LZC94_41575</name>
</gene>
<evidence type="ECO:0008006" key="5">
    <source>
        <dbReference type="Google" id="ProtNLM"/>
    </source>
</evidence>
<proteinExistence type="predicted"/>
<protein>
    <recommendedName>
        <fullName evidence="5">Glutamate racemase</fullName>
    </recommendedName>
</protein>
<dbReference type="InterPro" id="IPR001920">
    <property type="entry name" value="Asp/Glu_race"/>
</dbReference>
<dbReference type="PANTHER" id="PTHR21198:SF3">
    <property type="entry name" value="GLUTAMATE RACEMASE"/>
    <property type="match status" value="1"/>
</dbReference>